<evidence type="ECO:0000313" key="2">
    <source>
        <dbReference type="EMBL" id="KIW89257.1"/>
    </source>
</evidence>
<dbReference type="HOGENOM" id="CLU_1722153_0_0_1"/>
<dbReference type="VEuPathDB" id="FungiDB:Z519_10110"/>
<dbReference type="GeneID" id="27703038"/>
<dbReference type="AlphaFoldDB" id="A0A0D2FRN6"/>
<evidence type="ECO:0000313" key="3">
    <source>
        <dbReference type="Proteomes" id="UP000053789"/>
    </source>
</evidence>
<dbReference type="Proteomes" id="UP000053789">
    <property type="component" value="Unassembled WGS sequence"/>
</dbReference>
<name>A0A0D2FRN6_CLAB1</name>
<feature type="compositionally biased region" description="Acidic residues" evidence="1">
    <location>
        <begin position="88"/>
        <end position="113"/>
    </location>
</feature>
<feature type="compositionally biased region" description="Polar residues" evidence="1">
    <location>
        <begin position="72"/>
        <end position="87"/>
    </location>
</feature>
<dbReference type="RefSeq" id="XP_016615926.1">
    <property type="nucleotide sequence ID" value="XM_016767828.1"/>
</dbReference>
<dbReference type="EMBL" id="KN846996">
    <property type="protein sequence ID" value="KIW89257.1"/>
    <property type="molecule type" value="Genomic_DNA"/>
</dbReference>
<keyword evidence="3" id="KW-1185">Reference proteome</keyword>
<protein>
    <submittedName>
        <fullName evidence="2">Uncharacterized protein</fullName>
    </submittedName>
</protein>
<organism evidence="2 3">
    <name type="scientific">Cladophialophora bantiana (strain ATCC 10958 / CBS 173.52 / CDC B-1940 / NIH 8579)</name>
    <name type="common">Xylohypha bantiana</name>
    <dbReference type="NCBI Taxonomy" id="1442370"/>
    <lineage>
        <taxon>Eukaryota</taxon>
        <taxon>Fungi</taxon>
        <taxon>Dikarya</taxon>
        <taxon>Ascomycota</taxon>
        <taxon>Pezizomycotina</taxon>
        <taxon>Eurotiomycetes</taxon>
        <taxon>Chaetothyriomycetidae</taxon>
        <taxon>Chaetothyriales</taxon>
        <taxon>Herpotrichiellaceae</taxon>
        <taxon>Cladophialophora</taxon>
    </lineage>
</organism>
<feature type="region of interest" description="Disordered" evidence="1">
    <location>
        <begin position="72"/>
        <end position="126"/>
    </location>
</feature>
<evidence type="ECO:0000256" key="1">
    <source>
        <dbReference type="SAM" id="MobiDB-lite"/>
    </source>
</evidence>
<sequence length="152" mass="17375">MSFFECRKNSIEGLVALIYRLLRRDETEDPIIKWFSKPMAHQDQGPFKDELFDIDSFIISEISRRIKDVFGSDSNIRNSQSSDGESTSLDDENDEHNGDDDDDPLQNEVDGNDLGEHSADFDTPFDEDFCIQFQNSNPFLHSSLSRPNTDSS</sequence>
<gene>
    <name evidence="2" type="ORF">Z519_10110</name>
</gene>
<proteinExistence type="predicted"/>
<reference evidence="2" key="1">
    <citation type="submission" date="2015-01" db="EMBL/GenBank/DDBJ databases">
        <title>The Genome Sequence of Cladophialophora bantiana CBS 173.52.</title>
        <authorList>
            <consortium name="The Broad Institute Genomics Platform"/>
            <person name="Cuomo C."/>
            <person name="de Hoog S."/>
            <person name="Gorbushina A."/>
            <person name="Stielow B."/>
            <person name="Teixiera M."/>
            <person name="Abouelleil A."/>
            <person name="Chapman S.B."/>
            <person name="Priest M."/>
            <person name="Young S.K."/>
            <person name="Wortman J."/>
            <person name="Nusbaum C."/>
            <person name="Birren B."/>
        </authorList>
    </citation>
    <scope>NUCLEOTIDE SEQUENCE [LARGE SCALE GENOMIC DNA]</scope>
    <source>
        <strain evidence="2">CBS 173.52</strain>
    </source>
</reference>
<accession>A0A0D2FRN6</accession>